<feature type="compositionally biased region" description="Low complexity" evidence="1">
    <location>
        <begin position="75"/>
        <end position="85"/>
    </location>
</feature>
<dbReference type="EMBL" id="PDLM01000003">
    <property type="protein sequence ID" value="RDW82292.1"/>
    <property type="molecule type" value="Genomic_DNA"/>
</dbReference>
<gene>
    <name evidence="2" type="ORF">BP6252_03404</name>
</gene>
<dbReference type="STRING" id="1849047.A0A3D8S7M2"/>
<protein>
    <submittedName>
        <fullName evidence="2">Uncharacterized protein</fullName>
    </submittedName>
</protein>
<feature type="region of interest" description="Disordered" evidence="1">
    <location>
        <begin position="666"/>
        <end position="729"/>
    </location>
</feature>
<dbReference type="AlphaFoldDB" id="A0A3D8S7M2"/>
<name>A0A3D8S7M2_9HELO</name>
<keyword evidence="3" id="KW-1185">Reference proteome</keyword>
<feature type="compositionally biased region" description="Acidic residues" evidence="1">
    <location>
        <begin position="371"/>
        <end position="385"/>
    </location>
</feature>
<organism evidence="2 3">
    <name type="scientific">Coleophoma cylindrospora</name>
    <dbReference type="NCBI Taxonomy" id="1849047"/>
    <lineage>
        <taxon>Eukaryota</taxon>
        <taxon>Fungi</taxon>
        <taxon>Dikarya</taxon>
        <taxon>Ascomycota</taxon>
        <taxon>Pezizomycotina</taxon>
        <taxon>Leotiomycetes</taxon>
        <taxon>Helotiales</taxon>
        <taxon>Dermateaceae</taxon>
        <taxon>Coleophoma</taxon>
    </lineage>
</organism>
<feature type="region of interest" description="Disordered" evidence="1">
    <location>
        <begin position="72"/>
        <end position="101"/>
    </location>
</feature>
<evidence type="ECO:0000256" key="1">
    <source>
        <dbReference type="SAM" id="MobiDB-lite"/>
    </source>
</evidence>
<reference evidence="2 3" key="1">
    <citation type="journal article" date="2018" name="IMA Fungus">
        <title>IMA Genome-F 9: Draft genome sequence of Annulohypoxylon stygium, Aspergillus mulundensis, Berkeleyomyces basicola (syn. Thielaviopsis basicola), Ceratocystis smalleyi, two Cercospora beticola strains, Coleophoma cylindrospora, Fusarium fracticaudum, Phialophora cf. hyalina, and Morchella septimelata.</title>
        <authorList>
            <person name="Wingfield B.D."/>
            <person name="Bills G.F."/>
            <person name="Dong Y."/>
            <person name="Huang W."/>
            <person name="Nel W.J."/>
            <person name="Swalarsk-Parry B.S."/>
            <person name="Vaghefi N."/>
            <person name="Wilken P.M."/>
            <person name="An Z."/>
            <person name="de Beer Z.W."/>
            <person name="De Vos L."/>
            <person name="Chen L."/>
            <person name="Duong T.A."/>
            <person name="Gao Y."/>
            <person name="Hammerbacher A."/>
            <person name="Kikkert J.R."/>
            <person name="Li Y."/>
            <person name="Li H."/>
            <person name="Li K."/>
            <person name="Li Q."/>
            <person name="Liu X."/>
            <person name="Ma X."/>
            <person name="Naidoo K."/>
            <person name="Pethybridge S.J."/>
            <person name="Sun J."/>
            <person name="Steenkamp E.T."/>
            <person name="van der Nest M.A."/>
            <person name="van Wyk S."/>
            <person name="Wingfield M.J."/>
            <person name="Xiong C."/>
            <person name="Yue Q."/>
            <person name="Zhang X."/>
        </authorList>
    </citation>
    <scope>NUCLEOTIDE SEQUENCE [LARGE SCALE GENOMIC DNA]</scope>
    <source>
        <strain evidence="2 3">BP6252</strain>
    </source>
</reference>
<sequence length="729" mass="81722">MEEERKDKKVLRGAAGSLCEGQVERAEDELENDFTGWISPFQAFSTFNLQASPSSSNLPFFITPSRSIFTPLQASESSKASSDSSPDTQESMASSSTDPADAGNKLQLVIASASALAATNTTLQLDDNDFTSIDGVIEYTKSVPAENRYACQQQIMEGLMEHQQAFADNAERFYEYMKSSKDYELNKITPAEFTQQWAATEANQLIQNLRSVARSGLTLKQTIAITNRLIIKRKIGNASGVPRKLGVISSDLTNISKKNDPARDETPLIEQEIEQYKLRYDILRFAELDDSTPLLEFSPEASPVQVVIPVKGKGKEPAVQPSEEKTLGRILRSRKAKSQSQYRNEYNPLPADLDVIDEDELQRLEDEDLEEALQEDEGDDYEEAEPGTKRKRGTGDTAEKGRYRCSTDVPYAWKEAKFARIFRLANRPAKASDKLGAYRFFYKEPKPYIITDDDAYDILEYLSTSKVLATNVSLDNDTGTLTKPAIVIIPQFSKLFDKTLHIGLCSVSLDAEDDEMAINESFVIRIDEKMWTKKDKEHFGIDWTLVPYQPGDARITTPALPHGASGLAKKLRRTDEISACHRDLLPPPASPSGLPNRYSTVPYPFPATLELMDLSAISDALVRRRRWNSPAVQAEMIMLLKGSYIDTADKIPIIVDDIEPIDATSDDPILSMHYNEDPDKNDSALKPITKDEDNDDDNNDDDNDDNDDDEMNMGRMEIEEIEEDLYRAD</sequence>
<accession>A0A3D8S7M2</accession>
<feature type="compositionally biased region" description="Acidic residues" evidence="1">
    <location>
        <begin position="692"/>
        <end position="711"/>
    </location>
</feature>
<feature type="compositionally biased region" description="Polar residues" evidence="1">
    <location>
        <begin position="86"/>
        <end position="98"/>
    </location>
</feature>
<dbReference type="Proteomes" id="UP000256645">
    <property type="component" value="Unassembled WGS sequence"/>
</dbReference>
<feature type="region of interest" description="Disordered" evidence="1">
    <location>
        <begin position="371"/>
        <end position="401"/>
    </location>
</feature>
<proteinExistence type="predicted"/>
<feature type="compositionally biased region" description="Basic and acidic residues" evidence="1">
    <location>
        <begin position="674"/>
        <end position="691"/>
    </location>
</feature>
<comment type="caution">
    <text evidence="2">The sequence shown here is derived from an EMBL/GenBank/DDBJ whole genome shotgun (WGS) entry which is preliminary data.</text>
</comment>
<dbReference type="OrthoDB" id="3553160at2759"/>
<evidence type="ECO:0000313" key="3">
    <source>
        <dbReference type="Proteomes" id="UP000256645"/>
    </source>
</evidence>
<feature type="region of interest" description="Disordered" evidence="1">
    <location>
        <begin position="331"/>
        <end position="355"/>
    </location>
</feature>
<evidence type="ECO:0000313" key="2">
    <source>
        <dbReference type="EMBL" id="RDW82292.1"/>
    </source>
</evidence>